<dbReference type="PANTHER" id="PTHR44858:SF1">
    <property type="entry name" value="UDP-N-ACETYLGLUCOSAMINE--PEPTIDE N-ACETYLGLUCOSAMINYLTRANSFERASE SPINDLY-RELATED"/>
    <property type="match status" value="1"/>
</dbReference>
<feature type="repeat" description="TPR" evidence="3">
    <location>
        <begin position="516"/>
        <end position="549"/>
    </location>
</feature>
<protein>
    <submittedName>
        <fullName evidence="5">Tetratricopeptide repeat protein</fullName>
    </submittedName>
</protein>
<accession>A0A832M3D7</accession>
<dbReference type="InterPro" id="IPR019734">
    <property type="entry name" value="TPR_rpt"/>
</dbReference>
<dbReference type="GO" id="GO:0046813">
    <property type="term" value="P:receptor-mediated virion attachment to host cell"/>
    <property type="evidence" value="ECO:0007669"/>
    <property type="project" value="TreeGrafter"/>
</dbReference>
<dbReference type="SUPFAM" id="SSF48452">
    <property type="entry name" value="TPR-like"/>
    <property type="match status" value="1"/>
</dbReference>
<dbReference type="EMBL" id="DSRD01000744">
    <property type="protein sequence ID" value="HGW94983.1"/>
    <property type="molecule type" value="Genomic_DNA"/>
</dbReference>
<organism evidence="5">
    <name type="scientific">Oscillatoriales cyanobacterium SpSt-402</name>
    <dbReference type="NCBI Taxonomy" id="2282168"/>
    <lineage>
        <taxon>Bacteria</taxon>
        <taxon>Bacillati</taxon>
        <taxon>Cyanobacteriota</taxon>
        <taxon>Cyanophyceae</taxon>
        <taxon>Oscillatoriophycideae</taxon>
        <taxon>Oscillatoriales</taxon>
    </lineage>
</organism>
<evidence type="ECO:0000313" key="5">
    <source>
        <dbReference type="EMBL" id="HGW94983.1"/>
    </source>
</evidence>
<dbReference type="Pfam" id="PF13414">
    <property type="entry name" value="TPR_11"/>
    <property type="match status" value="1"/>
</dbReference>
<sequence>MQTTLQALAGDQKFNGYRVLQDQINHLNRRLNKLPAPFDAGALRQDVESLIKVIGDLASRRDLARLEAQLEKLSQQNDAVEQSVAPIKVVTNILRKQVDTVATRMTVFEETLAPHASRLTVSLQPAVVDALESTVNALEQRVNQLPDSHALANLRSQVEGLVSNQVGQLQQQLDTVQQQTQDLDQQHRTLRDWVHRLPQLLDSSALHNEVRYLATRVEWAENHLVDLQTRVGTAPTHELVLDVKQQQQSMGSENRAMLEQALEDATARLVVVYPFPHPAVLDDAMIQQFRQFLERKGCLDIGWGHLGQVSDRVSRFIDHRRTISPTENEFLFNRLNQLTELKKRYPDQFRFKVLGTDEYFLVCDRAYAVLGTESLTTTSAVFPEATVGVRTTDTGIIDALIERFDHPVLDENDAIAYFTRAATRYELGDRAGALADYTAVLVINSRDDIAFNNRGLVRYDLGDKEGAIADFTAAVQHNPQNFIAYSNRGYVRSELGDKSGAIADYTAALQLNPDYATAYFYRGLARTRLQDKLGAIQDYTEVLRLNAQDASAYFYRGLAHAKVGQSMDALRDLRQAAQLFETQGDSANYQQTVNAIKKLHKLMVSDNSDKPLVSNA</sequence>
<proteinExistence type="predicted"/>
<evidence type="ECO:0000256" key="4">
    <source>
        <dbReference type="SAM" id="Coils"/>
    </source>
</evidence>
<dbReference type="AlphaFoldDB" id="A0A832M3D7"/>
<comment type="caution">
    <text evidence="5">The sequence shown here is derived from an EMBL/GenBank/DDBJ whole genome shotgun (WGS) entry which is preliminary data.</text>
</comment>
<gene>
    <name evidence="5" type="ORF">ENR47_11980</name>
</gene>
<dbReference type="SMART" id="SM00028">
    <property type="entry name" value="TPR"/>
    <property type="match status" value="5"/>
</dbReference>
<dbReference type="Gene3D" id="1.20.1270.70">
    <property type="entry name" value="Designed single chain three-helix bundle"/>
    <property type="match status" value="1"/>
</dbReference>
<keyword evidence="4" id="KW-0175">Coiled coil</keyword>
<keyword evidence="1" id="KW-0677">Repeat</keyword>
<evidence type="ECO:0000256" key="3">
    <source>
        <dbReference type="PROSITE-ProRule" id="PRU00339"/>
    </source>
</evidence>
<keyword evidence="2 3" id="KW-0802">TPR repeat</keyword>
<dbReference type="InterPro" id="IPR050498">
    <property type="entry name" value="Ycf3"/>
</dbReference>
<dbReference type="PANTHER" id="PTHR44858">
    <property type="entry name" value="TETRATRICOPEPTIDE REPEAT PROTEIN 6"/>
    <property type="match status" value="1"/>
</dbReference>
<evidence type="ECO:0000256" key="1">
    <source>
        <dbReference type="ARBA" id="ARBA00022737"/>
    </source>
</evidence>
<dbReference type="InterPro" id="IPR011990">
    <property type="entry name" value="TPR-like_helical_dom_sf"/>
</dbReference>
<dbReference type="PROSITE" id="PS50005">
    <property type="entry name" value="TPR"/>
    <property type="match status" value="3"/>
</dbReference>
<name>A0A832M3D7_9CYAN</name>
<evidence type="ECO:0000256" key="2">
    <source>
        <dbReference type="ARBA" id="ARBA00022803"/>
    </source>
</evidence>
<reference evidence="5" key="1">
    <citation type="journal article" date="2020" name="mSystems">
        <title>Genome- and Community-Level Interaction Insights into Carbon Utilization and Element Cycling Functions of Hydrothermarchaeota in Hydrothermal Sediment.</title>
        <authorList>
            <person name="Zhou Z."/>
            <person name="Liu Y."/>
            <person name="Xu W."/>
            <person name="Pan J."/>
            <person name="Luo Z.H."/>
            <person name="Li M."/>
        </authorList>
    </citation>
    <scope>NUCLEOTIDE SEQUENCE [LARGE SCALE GENOMIC DNA]</scope>
    <source>
        <strain evidence="5">SpSt-402</strain>
    </source>
</reference>
<feature type="repeat" description="TPR" evidence="3">
    <location>
        <begin position="448"/>
        <end position="481"/>
    </location>
</feature>
<dbReference type="Gene3D" id="1.25.40.10">
    <property type="entry name" value="Tetratricopeptide repeat domain"/>
    <property type="match status" value="2"/>
</dbReference>
<feature type="repeat" description="TPR" evidence="3">
    <location>
        <begin position="482"/>
        <end position="515"/>
    </location>
</feature>
<dbReference type="Pfam" id="PF13432">
    <property type="entry name" value="TPR_16"/>
    <property type="match status" value="1"/>
</dbReference>
<feature type="coiled-coil region" evidence="4">
    <location>
        <begin position="56"/>
        <end position="83"/>
    </location>
</feature>
<dbReference type="GO" id="GO:0009279">
    <property type="term" value="C:cell outer membrane"/>
    <property type="evidence" value="ECO:0007669"/>
    <property type="project" value="TreeGrafter"/>
</dbReference>